<dbReference type="EC" id="3.2.1.40" evidence="2"/>
<dbReference type="Pfam" id="PF25788">
    <property type="entry name" value="Ig_Rha78A_N"/>
    <property type="match status" value="1"/>
</dbReference>
<protein>
    <recommendedName>
        <fullName evidence="2">alpha-L-rhamnosidase</fullName>
        <ecNumber evidence="2">3.2.1.40</ecNumber>
    </recommendedName>
</protein>
<dbReference type="Gene3D" id="2.60.420.10">
    <property type="entry name" value="Maltose phosphorylase, domain 3"/>
    <property type="match status" value="1"/>
</dbReference>
<keyword evidence="3" id="KW-0378">Hydrolase</keyword>
<dbReference type="PANTHER" id="PTHR33307:SF6">
    <property type="entry name" value="ALPHA-RHAMNOSIDASE (EUROFUNG)-RELATED"/>
    <property type="match status" value="1"/>
</dbReference>
<dbReference type="AlphaFoldDB" id="A0A4V2MI17"/>
<dbReference type="GO" id="GO:0005975">
    <property type="term" value="P:carbohydrate metabolic process"/>
    <property type="evidence" value="ECO:0007669"/>
    <property type="project" value="InterPro"/>
</dbReference>
<proteinExistence type="predicted"/>
<dbReference type="RefSeq" id="WP_131554680.1">
    <property type="nucleotide sequence ID" value="NZ_SJSK01000005.1"/>
</dbReference>
<evidence type="ECO:0000256" key="3">
    <source>
        <dbReference type="ARBA" id="ARBA00022801"/>
    </source>
</evidence>
<feature type="domain" description="Alpha-L-rhamnosidase six-hairpin glycosidase" evidence="6">
    <location>
        <begin position="472"/>
        <end position="804"/>
    </location>
</feature>
<dbReference type="GO" id="GO:0030596">
    <property type="term" value="F:alpha-L-rhamnosidase activity"/>
    <property type="evidence" value="ECO:0007669"/>
    <property type="project" value="UniProtKB-EC"/>
</dbReference>
<dbReference type="Gene3D" id="2.60.120.260">
    <property type="entry name" value="Galactose-binding domain-like"/>
    <property type="match status" value="2"/>
</dbReference>
<feature type="domain" description="Alpha-L-rhamnosidase C-terminal" evidence="7">
    <location>
        <begin position="807"/>
        <end position="883"/>
    </location>
</feature>
<dbReference type="Proteomes" id="UP000292884">
    <property type="component" value="Unassembled WGS sequence"/>
</dbReference>
<dbReference type="Pfam" id="PF05592">
    <property type="entry name" value="Bac_rhamnosid"/>
    <property type="match status" value="1"/>
</dbReference>
<evidence type="ECO:0000259" key="5">
    <source>
        <dbReference type="Pfam" id="PF08531"/>
    </source>
</evidence>
<comment type="caution">
    <text evidence="8">The sequence shown here is derived from an EMBL/GenBank/DDBJ whole genome shotgun (WGS) entry which is preliminary data.</text>
</comment>
<dbReference type="Pfam" id="PF17390">
    <property type="entry name" value="Bac_rhamnosid_C"/>
    <property type="match status" value="1"/>
</dbReference>
<evidence type="ECO:0000259" key="6">
    <source>
        <dbReference type="Pfam" id="PF17389"/>
    </source>
</evidence>
<dbReference type="InterPro" id="IPR016007">
    <property type="entry name" value="Alpha_rhamnosid"/>
</dbReference>
<dbReference type="PANTHER" id="PTHR33307">
    <property type="entry name" value="ALPHA-RHAMNOSIDASE (EUROFUNG)"/>
    <property type="match status" value="1"/>
</dbReference>
<dbReference type="InterPro" id="IPR008928">
    <property type="entry name" value="6-hairpin_glycosidase_sf"/>
</dbReference>
<dbReference type="InterPro" id="IPR008902">
    <property type="entry name" value="Rhamnosid_concanavalin"/>
</dbReference>
<feature type="domain" description="Alpha-L-rhamnosidase concanavalin-like" evidence="4">
    <location>
        <begin position="367"/>
        <end position="465"/>
    </location>
</feature>
<evidence type="ECO:0000313" key="9">
    <source>
        <dbReference type="Proteomes" id="UP000292884"/>
    </source>
</evidence>
<dbReference type="Gene3D" id="2.60.40.10">
    <property type="entry name" value="Immunoglobulins"/>
    <property type="match status" value="1"/>
</dbReference>
<dbReference type="SUPFAM" id="SSF48208">
    <property type="entry name" value="Six-hairpin glycosidases"/>
    <property type="match status" value="1"/>
</dbReference>
<name>A0A4V2MI17_9SPHI</name>
<organism evidence="8 9">
    <name type="scientific">Pedobacter frigiditerrae</name>
    <dbReference type="NCBI Taxonomy" id="2530452"/>
    <lineage>
        <taxon>Bacteria</taxon>
        <taxon>Pseudomonadati</taxon>
        <taxon>Bacteroidota</taxon>
        <taxon>Sphingobacteriia</taxon>
        <taxon>Sphingobacteriales</taxon>
        <taxon>Sphingobacteriaceae</taxon>
        <taxon>Pedobacter</taxon>
    </lineage>
</organism>
<dbReference type="Pfam" id="PF08531">
    <property type="entry name" value="Bac_rhamnosid_N"/>
    <property type="match status" value="1"/>
</dbReference>
<gene>
    <name evidence="8" type="ORF">EZ428_18480</name>
</gene>
<dbReference type="PIRSF" id="PIRSF010631">
    <property type="entry name" value="A-rhamnsds"/>
    <property type="match status" value="1"/>
</dbReference>
<reference evidence="8 9" key="1">
    <citation type="submission" date="2019-02" db="EMBL/GenBank/DDBJ databases">
        <title>Pedobacter sp. RP-1-13 sp. nov., isolated from Arctic soil.</title>
        <authorList>
            <person name="Dahal R.H."/>
        </authorList>
    </citation>
    <scope>NUCLEOTIDE SEQUENCE [LARGE SCALE GENOMIC DNA]</scope>
    <source>
        <strain evidence="8 9">RP-1-13</strain>
    </source>
</reference>
<evidence type="ECO:0000256" key="1">
    <source>
        <dbReference type="ARBA" id="ARBA00001445"/>
    </source>
</evidence>
<evidence type="ECO:0000259" key="7">
    <source>
        <dbReference type="Pfam" id="PF17390"/>
    </source>
</evidence>
<evidence type="ECO:0000256" key="2">
    <source>
        <dbReference type="ARBA" id="ARBA00012652"/>
    </source>
</evidence>
<dbReference type="InterPro" id="IPR013783">
    <property type="entry name" value="Ig-like_fold"/>
</dbReference>
<dbReference type="Pfam" id="PF17389">
    <property type="entry name" value="Bac_rhamnosid6H"/>
    <property type="match status" value="1"/>
</dbReference>
<dbReference type="EMBL" id="SJSK01000005">
    <property type="protein sequence ID" value="TCC88626.1"/>
    <property type="molecule type" value="Genomic_DNA"/>
</dbReference>
<dbReference type="InterPro" id="IPR012341">
    <property type="entry name" value="6hp_glycosidase-like_sf"/>
</dbReference>
<sequence length="906" mass="103001">MRKVLGGVVIVFSLLLNSMLIKANEEWKISKVTIDYVEAPINVMNRHPNITWVIVSKLNDQRQTHYRVQISTKKELLTKNSPDVWSSGKIKSAQSTNIYPEGNILKSNTDYWVKVTSWNQDGRESTFNTQFSTAYFEPKVWQAMWIGYRSEAPYNAETATSEEKTAFKPDSIIANRSQYLRKEIDLKKNVRRARVFVTGLGFYELNINGEKIGDHVLAPAKTRYTDRVLYEVFDVREKLVSGKNALGIHLGNGWYNPAKKYQDWRMPFWGYPRALMQLELEYEDGTNETIKTDMSWRAALGPIIANDIYDGESYDARLELRGWDLPGYTDASWKNVVPMSKPAENLMVQVMSPERVMQTFDPLNVYKINATQNVYDLGQNITGWAKIKVKGEAGAKVTIRYAEDLKADQTLDVKSNRAAKNTDIYILNGSTEEIYEPRFTYHGFQYIEVTVAVNVQVLDIQGQFVYTSVANSGTLITDNPLINKIHDATVLSQKGAFQGLPVDCPQRDERLGWMTDGYVTADEAMLNFNTANFYAKWLDDVKFAQNEEGALPHIAPTFSVSENTNWSCGSFPVIWDHYSNHGDKQVLKNYYPMMKSYVEYLEKNANNYILKADKYGDWGNPAQDDKGKSGWVRGFPKLSTTAMFYFCADILSKSAEALRKIEDVKKYNALKLKIRAAFNGTYFDESTLTYKGEDYHFQYSQGIPLFLGLTPDVHRDDALANLVNDILKKREGHIYAGIQGLKYIYEMLMATDRNDVVYQFVNAKGYPGFDEMLKGRNTFPEWWNGSGSHNHVMFGSIDAWFYRSLAGIRTNVDAPGYEEIIIKPFFPSIGLNEVSAKIETIKGEVTSSWARDGSEVTLKISIPANSSASVVLPFYKEIKINGVKMSNNSQKALNINSGNYTINLKI</sequence>
<feature type="domain" description="Bacterial alpha-L-rhamnosidase N-terminal" evidence="5">
    <location>
        <begin position="188"/>
        <end position="357"/>
    </location>
</feature>
<dbReference type="InterPro" id="IPR035396">
    <property type="entry name" value="Bac_rhamnosid6H"/>
</dbReference>
<dbReference type="InterPro" id="IPR035398">
    <property type="entry name" value="Bac_rhamnosid_C"/>
</dbReference>
<evidence type="ECO:0000313" key="8">
    <source>
        <dbReference type="EMBL" id="TCC88626.1"/>
    </source>
</evidence>
<comment type="catalytic activity">
    <reaction evidence="1">
        <text>Hydrolysis of terminal non-reducing alpha-L-rhamnose residues in alpha-L-rhamnosides.</text>
        <dbReference type="EC" id="3.2.1.40"/>
    </reaction>
</comment>
<evidence type="ECO:0000259" key="4">
    <source>
        <dbReference type="Pfam" id="PF05592"/>
    </source>
</evidence>
<accession>A0A4V2MI17</accession>
<dbReference type="Gene3D" id="1.50.10.10">
    <property type="match status" value="1"/>
</dbReference>
<dbReference type="InterPro" id="IPR013737">
    <property type="entry name" value="Bac_rhamnosid_N"/>
</dbReference>
<dbReference type="OrthoDB" id="9766741at2"/>
<keyword evidence="9" id="KW-1185">Reference proteome</keyword>